<dbReference type="FunFam" id="1.10.20.140:FF:000001">
    <property type="entry name" value="tRNA dimethylallyltransferase"/>
    <property type="match status" value="1"/>
</dbReference>
<organism evidence="10">
    <name type="scientific">freshwater metagenome</name>
    <dbReference type="NCBI Taxonomy" id="449393"/>
    <lineage>
        <taxon>unclassified sequences</taxon>
        <taxon>metagenomes</taxon>
        <taxon>ecological metagenomes</taxon>
    </lineage>
</organism>
<sequence length="315" mass="35068">MSAINLVAVVGPTGSGKSELGLQLAEKIIASGGRAEVINSDSMQFYRGMNIGTAKLSEEERRGIKHHMIDVLEIRDESTAAEYQQQVRPIIEQLQSQSITPILVGGSMLYIAAALNTFEFPERDAELRQQLEVELETHGSHAMHRRIAGLDPIAASRIDPENSRRVVRALEILLLTGEPFSAALPDETESWQPVLEIGLNSDRAHLVDRLAKRVEDMWSQGLVAEAESLIEAGIREGKTSSRAIGYAQALSQLDGLISEQEAIAQTTQLTQRYARRQMSWFRRDERINWFDYQQPDLMAAVSQLVSDRAPHLLGE</sequence>
<keyword evidence="5" id="KW-0819">tRNA processing</keyword>
<dbReference type="SUPFAM" id="SSF52540">
    <property type="entry name" value="P-loop containing nucleoside triphosphate hydrolases"/>
    <property type="match status" value="2"/>
</dbReference>
<gene>
    <name evidence="10" type="ORF">UFOPK2370_00614</name>
</gene>
<evidence type="ECO:0000256" key="9">
    <source>
        <dbReference type="ARBA" id="ARBA00049563"/>
    </source>
</evidence>
<keyword evidence="7" id="KW-0067">ATP-binding</keyword>
<keyword evidence="8" id="KW-0460">Magnesium</keyword>
<evidence type="ECO:0000256" key="4">
    <source>
        <dbReference type="ARBA" id="ARBA00022679"/>
    </source>
</evidence>
<dbReference type="PANTHER" id="PTHR11088:SF60">
    <property type="entry name" value="TRNA DIMETHYLALLYLTRANSFERASE"/>
    <property type="match status" value="1"/>
</dbReference>
<evidence type="ECO:0000256" key="2">
    <source>
        <dbReference type="ARBA" id="ARBA00005842"/>
    </source>
</evidence>
<evidence type="ECO:0000256" key="6">
    <source>
        <dbReference type="ARBA" id="ARBA00022741"/>
    </source>
</evidence>
<dbReference type="Gene3D" id="3.40.50.300">
    <property type="entry name" value="P-loop containing nucleotide triphosphate hydrolases"/>
    <property type="match status" value="1"/>
</dbReference>
<proteinExistence type="inferred from homology"/>
<evidence type="ECO:0000256" key="5">
    <source>
        <dbReference type="ARBA" id="ARBA00022694"/>
    </source>
</evidence>
<accession>A0A6J6NLP7</accession>
<dbReference type="AlphaFoldDB" id="A0A6J6NLP7"/>
<comment type="similarity">
    <text evidence="2">Belongs to the IPP transferase family.</text>
</comment>
<dbReference type="InterPro" id="IPR039657">
    <property type="entry name" value="Dimethylallyltransferase"/>
</dbReference>
<dbReference type="InterPro" id="IPR027417">
    <property type="entry name" value="P-loop_NTPase"/>
</dbReference>
<dbReference type="GO" id="GO:0052381">
    <property type="term" value="F:tRNA dimethylallyltransferase activity"/>
    <property type="evidence" value="ECO:0007669"/>
    <property type="project" value="UniProtKB-EC"/>
</dbReference>
<dbReference type="InterPro" id="IPR018022">
    <property type="entry name" value="IPT"/>
</dbReference>
<comment type="catalytic activity">
    <reaction evidence="9">
        <text>adenosine(37) in tRNA + dimethylallyl diphosphate = N(6)-dimethylallyladenosine(37) in tRNA + diphosphate</text>
        <dbReference type="Rhea" id="RHEA:26482"/>
        <dbReference type="Rhea" id="RHEA-COMP:10162"/>
        <dbReference type="Rhea" id="RHEA-COMP:10375"/>
        <dbReference type="ChEBI" id="CHEBI:33019"/>
        <dbReference type="ChEBI" id="CHEBI:57623"/>
        <dbReference type="ChEBI" id="CHEBI:74411"/>
        <dbReference type="ChEBI" id="CHEBI:74415"/>
        <dbReference type="EC" id="2.5.1.75"/>
    </reaction>
</comment>
<evidence type="ECO:0000256" key="3">
    <source>
        <dbReference type="ARBA" id="ARBA00012665"/>
    </source>
</evidence>
<protein>
    <recommendedName>
        <fullName evidence="3">tRNA dimethylallyltransferase</fullName>
        <ecNumber evidence="3">2.5.1.75</ecNumber>
    </recommendedName>
</protein>
<dbReference type="PANTHER" id="PTHR11088">
    <property type="entry name" value="TRNA DIMETHYLALLYLTRANSFERASE"/>
    <property type="match status" value="1"/>
</dbReference>
<evidence type="ECO:0000256" key="7">
    <source>
        <dbReference type="ARBA" id="ARBA00022840"/>
    </source>
</evidence>
<dbReference type="Pfam" id="PF01715">
    <property type="entry name" value="IPPT"/>
    <property type="match status" value="1"/>
</dbReference>
<dbReference type="Gene3D" id="1.10.20.140">
    <property type="match status" value="1"/>
</dbReference>
<dbReference type="HAMAP" id="MF_00185">
    <property type="entry name" value="IPP_trans"/>
    <property type="match status" value="1"/>
</dbReference>
<dbReference type="NCBIfam" id="TIGR00174">
    <property type="entry name" value="miaA"/>
    <property type="match status" value="1"/>
</dbReference>
<dbReference type="GO" id="GO:0005524">
    <property type="term" value="F:ATP binding"/>
    <property type="evidence" value="ECO:0007669"/>
    <property type="project" value="UniProtKB-KW"/>
</dbReference>
<evidence type="ECO:0000313" key="10">
    <source>
        <dbReference type="EMBL" id="CAB4685748.1"/>
    </source>
</evidence>
<dbReference type="EC" id="2.5.1.75" evidence="3"/>
<dbReference type="EMBL" id="CAEZXK010000012">
    <property type="protein sequence ID" value="CAB4685748.1"/>
    <property type="molecule type" value="Genomic_DNA"/>
</dbReference>
<reference evidence="10" key="1">
    <citation type="submission" date="2020-05" db="EMBL/GenBank/DDBJ databases">
        <authorList>
            <person name="Chiriac C."/>
            <person name="Salcher M."/>
            <person name="Ghai R."/>
            <person name="Kavagutti S V."/>
        </authorList>
    </citation>
    <scope>NUCLEOTIDE SEQUENCE</scope>
</reference>
<dbReference type="GO" id="GO:0006400">
    <property type="term" value="P:tRNA modification"/>
    <property type="evidence" value="ECO:0007669"/>
    <property type="project" value="TreeGrafter"/>
</dbReference>
<keyword evidence="6" id="KW-0547">Nucleotide-binding</keyword>
<evidence type="ECO:0000256" key="8">
    <source>
        <dbReference type="ARBA" id="ARBA00022842"/>
    </source>
</evidence>
<evidence type="ECO:0000256" key="1">
    <source>
        <dbReference type="ARBA" id="ARBA00001946"/>
    </source>
</evidence>
<keyword evidence="4" id="KW-0808">Transferase</keyword>
<comment type="cofactor">
    <cofactor evidence="1">
        <name>Mg(2+)</name>
        <dbReference type="ChEBI" id="CHEBI:18420"/>
    </cofactor>
</comment>
<name>A0A6J6NLP7_9ZZZZ</name>